<evidence type="ECO:0000313" key="1">
    <source>
        <dbReference type="EMBL" id="MCY9762581.1"/>
    </source>
</evidence>
<dbReference type="Pfam" id="PF11579">
    <property type="entry name" value="DUF3238"/>
    <property type="match status" value="1"/>
</dbReference>
<dbReference type="Proteomes" id="UP001527181">
    <property type="component" value="Unassembled WGS sequence"/>
</dbReference>
<keyword evidence="2" id="KW-1185">Reference proteome</keyword>
<proteinExistence type="predicted"/>
<organism evidence="1 2">
    <name type="scientific">Paenibacillus alvei</name>
    <name type="common">Bacillus alvei</name>
    <dbReference type="NCBI Taxonomy" id="44250"/>
    <lineage>
        <taxon>Bacteria</taxon>
        <taxon>Bacillati</taxon>
        <taxon>Bacillota</taxon>
        <taxon>Bacilli</taxon>
        <taxon>Bacillales</taxon>
        <taxon>Paenibacillaceae</taxon>
        <taxon>Paenibacillus</taxon>
    </lineage>
</organism>
<dbReference type="RefSeq" id="WP_005544456.1">
    <property type="nucleotide sequence ID" value="NZ_JAMDLX010000185.1"/>
</dbReference>
<protein>
    <submittedName>
        <fullName evidence="1">DUF3238 domain-containing protein</fullName>
    </submittedName>
</protein>
<sequence>MVKQVLIIFKLIDISTKSDKLSFRAIGSAGNPLVDGAPAIDYDMKFEVDKNGLVCTSGRHDGFPNYEIYKQVDGNYPVPLLTYDHGSKDAFSLFPPMDESFSQRCF</sequence>
<evidence type="ECO:0000313" key="2">
    <source>
        <dbReference type="Proteomes" id="UP001527181"/>
    </source>
</evidence>
<accession>A0ABT4H0S5</accession>
<reference evidence="1 2" key="1">
    <citation type="submission" date="2022-05" db="EMBL/GenBank/DDBJ databases">
        <title>Genome Sequencing of Bee-Associated Microbes.</title>
        <authorList>
            <person name="Dunlap C."/>
        </authorList>
    </citation>
    <scope>NUCLEOTIDE SEQUENCE [LARGE SCALE GENOMIC DNA]</scope>
    <source>
        <strain evidence="1 2">NRRL B-04010</strain>
    </source>
</reference>
<dbReference type="InterPro" id="IPR021631">
    <property type="entry name" value="DUF3238"/>
</dbReference>
<name>A0ABT4H0S5_PAEAL</name>
<dbReference type="GeneID" id="94488275"/>
<gene>
    <name evidence="1" type="ORF">M5X12_18715</name>
</gene>
<comment type="caution">
    <text evidence="1">The sequence shown here is derived from an EMBL/GenBank/DDBJ whole genome shotgun (WGS) entry which is preliminary data.</text>
</comment>
<dbReference type="EMBL" id="JAMDNP010000035">
    <property type="protein sequence ID" value="MCY9762581.1"/>
    <property type="molecule type" value="Genomic_DNA"/>
</dbReference>